<evidence type="ECO:0000259" key="7">
    <source>
        <dbReference type="PROSITE" id="PS50011"/>
    </source>
</evidence>
<protein>
    <submittedName>
        <fullName evidence="8">Serine/threonine-protein kinase ELM1</fullName>
    </submittedName>
</protein>
<dbReference type="GO" id="GO:0005524">
    <property type="term" value="F:ATP binding"/>
    <property type="evidence" value="ECO:0007669"/>
    <property type="project" value="UniProtKB-KW"/>
</dbReference>
<dbReference type="GO" id="GO:0042149">
    <property type="term" value="P:cellular response to glucose starvation"/>
    <property type="evidence" value="ECO:0007669"/>
    <property type="project" value="EnsemblFungi"/>
</dbReference>
<dbReference type="GO" id="GO:0007124">
    <property type="term" value="P:pseudohyphal growth"/>
    <property type="evidence" value="ECO:0007669"/>
    <property type="project" value="EnsemblFungi"/>
</dbReference>
<keyword evidence="2" id="KW-0808">Transferase</keyword>
<dbReference type="Proteomes" id="UP000054886">
    <property type="component" value="Unassembled WGS sequence"/>
</dbReference>
<dbReference type="GO" id="GO:0007117">
    <property type="term" value="P:budding cell bud growth"/>
    <property type="evidence" value="ECO:0007669"/>
    <property type="project" value="EnsemblFungi"/>
</dbReference>
<dbReference type="GO" id="GO:0000902">
    <property type="term" value="P:cell morphogenesis"/>
    <property type="evidence" value="ECO:0007669"/>
    <property type="project" value="EnsemblFungi"/>
</dbReference>
<dbReference type="VEuPathDB" id="FungiDB:CAGL0M13167g"/>
<gene>
    <name evidence="8" type="ORF">AO440_004418</name>
</gene>
<dbReference type="GO" id="GO:0000921">
    <property type="term" value="P:septin ring assembly"/>
    <property type="evidence" value="ECO:0007669"/>
    <property type="project" value="EnsemblFungi"/>
</dbReference>
<dbReference type="GO" id="GO:0000023">
    <property type="term" value="P:maltose metabolic process"/>
    <property type="evidence" value="ECO:0007669"/>
    <property type="project" value="EnsemblFungi"/>
</dbReference>
<dbReference type="PANTHER" id="PTHR43895">
    <property type="entry name" value="CALCIUM/CALMODULIN-DEPENDENT PROTEIN KINASE KINASE-RELATED"/>
    <property type="match status" value="1"/>
</dbReference>
<dbReference type="VEuPathDB" id="FungiDB:GWK60_M13079"/>
<evidence type="ECO:0000256" key="5">
    <source>
        <dbReference type="ARBA" id="ARBA00022840"/>
    </source>
</evidence>
<dbReference type="GO" id="GO:0000144">
    <property type="term" value="C:cellular bud neck septin ring"/>
    <property type="evidence" value="ECO:0007669"/>
    <property type="project" value="EnsemblFungi"/>
</dbReference>
<dbReference type="PROSITE" id="PS50011">
    <property type="entry name" value="PROTEIN_KINASE_DOM"/>
    <property type="match status" value="1"/>
</dbReference>
<evidence type="ECO:0000313" key="9">
    <source>
        <dbReference type="Proteomes" id="UP000054886"/>
    </source>
</evidence>
<keyword evidence="4 8" id="KW-0418">Kinase</keyword>
<evidence type="ECO:0000256" key="4">
    <source>
        <dbReference type="ARBA" id="ARBA00022777"/>
    </source>
</evidence>
<dbReference type="VEuPathDB" id="FungiDB:GVI51_M13123"/>
<keyword evidence="1" id="KW-0723">Serine/threonine-protein kinase</keyword>
<feature type="region of interest" description="Disordered" evidence="6">
    <location>
        <begin position="547"/>
        <end position="577"/>
    </location>
</feature>
<evidence type="ECO:0000256" key="2">
    <source>
        <dbReference type="ARBA" id="ARBA00022679"/>
    </source>
</evidence>
<organism evidence="8 9">
    <name type="scientific">Candida glabrata</name>
    <name type="common">Yeast</name>
    <name type="synonym">Torulopsis glabrata</name>
    <dbReference type="NCBI Taxonomy" id="5478"/>
    <lineage>
        <taxon>Eukaryota</taxon>
        <taxon>Fungi</taxon>
        <taxon>Dikarya</taxon>
        <taxon>Ascomycota</taxon>
        <taxon>Saccharomycotina</taxon>
        <taxon>Saccharomycetes</taxon>
        <taxon>Saccharomycetales</taxon>
        <taxon>Saccharomycetaceae</taxon>
        <taxon>Nakaseomyces</taxon>
    </lineage>
</organism>
<dbReference type="Gene3D" id="1.10.510.10">
    <property type="entry name" value="Transferase(Phosphotransferase) domain 1"/>
    <property type="match status" value="1"/>
</dbReference>
<sequence length="610" mass="70082">MSDNEYPTVLPEWSPKYLRFYGQINGAGTHKQKFQPNSYYSLMEDHLFDMVDELKTTTTEIDASNDDGVNGYVMGSKPAGKGQFSYVYRARKHNRMYSIKMIPKKPLNSQQYSMNQVLRQIQTWRLKGFLPESKPKTDIKSESDNSSGDMISPSLDITADETIMMMNLQKCRREIFILSKLSKMEGKGHQNLIKMFEVLDSAKSSSIYLIGDWCNLGELKWRRDNLNEVHAQWLNIDKNISVEEFSLRALRELTDGLKFMKINGCIHRDLKPSNILLDSVSGRFKISDFGCCIIDPKHMSFIDDSSDRSVERLFNSELNKIVGTPAFTAPELCNFKQINENTNTTSNTIVDGFKLDVWSLGVTIFCLLNNELPFFGENEFDTYNQITEKSLEDYYDVCPLNKFVIDRLLDKDPKTRIDIFEIEKVLQKYMVSKTKKKSGFSKMWKKIFKKKGTKEPTLRSNDKPQYSYNNVEVMNAPSGQMSIETRSESSSSFEEPVPITDFLDTYEAGDPLYTEKMKSPEKHVQLPSTASPSPIKIPTPIKALIRIKDSPEKKEPLQETPTKKKSTNRMRSSKEIVDFKQYMDKPFNSSISNDTVRNINSYLESDSAEV</sequence>
<dbReference type="GO" id="GO:0000281">
    <property type="term" value="P:mitotic cytokinesis"/>
    <property type="evidence" value="ECO:0007669"/>
    <property type="project" value="EnsemblFungi"/>
</dbReference>
<dbReference type="VEuPathDB" id="FungiDB:B1J91_M13167g"/>
<evidence type="ECO:0000256" key="6">
    <source>
        <dbReference type="SAM" id="MobiDB-lite"/>
    </source>
</evidence>
<dbReference type="SMART" id="SM00220">
    <property type="entry name" value="S_TKc"/>
    <property type="match status" value="1"/>
</dbReference>
<keyword evidence="3" id="KW-0547">Nucleotide-binding</keyword>
<name>A0A0W0DPZ9_CANGB</name>
<comment type="caution">
    <text evidence="8">The sequence shown here is derived from an EMBL/GenBank/DDBJ whole genome shotgun (WGS) entry which is preliminary data.</text>
</comment>
<dbReference type="PANTHER" id="PTHR43895:SF150">
    <property type="entry name" value="SERINE_THREONINE-PROTEIN KINASE STK11"/>
    <property type="match status" value="1"/>
</dbReference>
<feature type="domain" description="Protein kinase" evidence="7">
    <location>
        <begin position="73"/>
        <end position="430"/>
    </location>
</feature>
<dbReference type="InterPro" id="IPR000719">
    <property type="entry name" value="Prot_kinase_dom"/>
</dbReference>
<dbReference type="SUPFAM" id="SSF56112">
    <property type="entry name" value="Protein kinase-like (PK-like)"/>
    <property type="match status" value="1"/>
</dbReference>
<feature type="compositionally biased region" description="Basic and acidic residues" evidence="6">
    <location>
        <begin position="547"/>
        <end position="557"/>
    </location>
</feature>
<dbReference type="GO" id="GO:0004674">
    <property type="term" value="F:protein serine/threonine kinase activity"/>
    <property type="evidence" value="ECO:0007669"/>
    <property type="project" value="UniProtKB-KW"/>
</dbReference>
<proteinExistence type="predicted"/>
<dbReference type="Pfam" id="PF00069">
    <property type="entry name" value="Pkinase"/>
    <property type="match status" value="1"/>
</dbReference>
<keyword evidence="5" id="KW-0067">ATP-binding</keyword>
<accession>A0A0W0DPZ9</accession>
<dbReference type="GO" id="GO:0007165">
    <property type="term" value="P:signal transduction"/>
    <property type="evidence" value="ECO:0007669"/>
    <property type="project" value="TreeGrafter"/>
</dbReference>
<dbReference type="GO" id="GO:1902935">
    <property type="term" value="P:protein localization to septin ring"/>
    <property type="evidence" value="ECO:0007669"/>
    <property type="project" value="EnsemblFungi"/>
</dbReference>
<dbReference type="PHI-base" id="PHI:10654"/>
<dbReference type="PROSITE" id="PS00108">
    <property type="entry name" value="PROTEIN_KINASE_ST"/>
    <property type="match status" value="1"/>
</dbReference>
<dbReference type="InterPro" id="IPR008271">
    <property type="entry name" value="Ser/Thr_kinase_AS"/>
</dbReference>
<dbReference type="AlphaFoldDB" id="A0A0W0DPZ9"/>
<dbReference type="InterPro" id="IPR011009">
    <property type="entry name" value="Kinase-like_dom_sf"/>
</dbReference>
<evidence type="ECO:0000313" key="8">
    <source>
        <dbReference type="EMBL" id="KTA97333.1"/>
    </source>
</evidence>
<reference evidence="8 9" key="1">
    <citation type="submission" date="2015-10" db="EMBL/GenBank/DDBJ databases">
        <title>Draft genomes sequences of Candida glabrata isolates 1A, 1B, 2A, 2B, 3A and 3B.</title>
        <authorList>
            <person name="Haavelsrud O.E."/>
            <person name="Gaustad P."/>
        </authorList>
    </citation>
    <scope>NUCLEOTIDE SEQUENCE [LARGE SCALE GENOMIC DNA]</scope>
    <source>
        <strain evidence="8">910700640</strain>
    </source>
</reference>
<evidence type="ECO:0000256" key="3">
    <source>
        <dbReference type="ARBA" id="ARBA00022741"/>
    </source>
</evidence>
<dbReference type="EMBL" id="LLZZ01000161">
    <property type="protein sequence ID" value="KTA97333.1"/>
    <property type="molecule type" value="Genomic_DNA"/>
</dbReference>
<evidence type="ECO:0000256" key="1">
    <source>
        <dbReference type="ARBA" id="ARBA00022527"/>
    </source>
</evidence>